<evidence type="ECO:0000256" key="2">
    <source>
        <dbReference type="SAM" id="SignalP"/>
    </source>
</evidence>
<keyword evidence="4" id="KW-1185">Reference proteome</keyword>
<dbReference type="EMBL" id="CDHN01000002">
    <property type="protein sequence ID" value="CEJ83748.1"/>
    <property type="molecule type" value="Genomic_DNA"/>
</dbReference>
<evidence type="ECO:0000313" key="3">
    <source>
        <dbReference type="EMBL" id="CEJ83748.1"/>
    </source>
</evidence>
<dbReference type="OrthoDB" id="2583188at2759"/>
<keyword evidence="2" id="KW-0732">Signal</keyword>
<feature type="signal peptide" evidence="2">
    <location>
        <begin position="1"/>
        <end position="17"/>
    </location>
</feature>
<name>A0A0A1SY07_9HYPO</name>
<feature type="chain" id="PRO_5001979281" description="DUF4185 domain-containing protein" evidence="2">
    <location>
        <begin position="18"/>
        <end position="382"/>
    </location>
</feature>
<feature type="region of interest" description="Disordered" evidence="1">
    <location>
        <begin position="88"/>
        <end position="107"/>
    </location>
</feature>
<dbReference type="HOGENOM" id="CLU_727941_0_0_1"/>
<evidence type="ECO:0000256" key="1">
    <source>
        <dbReference type="SAM" id="MobiDB-lite"/>
    </source>
</evidence>
<dbReference type="Proteomes" id="UP000039046">
    <property type="component" value="Unassembled WGS sequence"/>
</dbReference>
<sequence length="382" mass="41985">MKFSIILSTSLAFGTTAAPSANPATPKPKSVRILGNVTNPMQNRDSCCATNFGNRAFWTCRDTMYKMSNGQWSFPFSNSVGWSEFNADGSPKLQHGGEVGPGSTGKNDIWLMKGPNPTLPDFFKTGPDMCPDSGACDDGSRWVGWPDTPPLITHTAADGTITAYSWLTKTHLKGLTVQNQEQPTSLYKMTYKPTADTNVVPNVTVVSYEFWKQHEIGYGTYGNIVSNGYVYAYGKAETNGSWIIGLARVPVGSVEQKSKYEYFVNGKWTRTIPKYTDSAANVLNAGYGGQGTFYYSKKHASFFWIGQAGVSIAADFYMTSASSPEGPWGKPYLIYQGPNKSSFSYSLQAHPYLLRPSDNGIYVTWTQTADVYITPLAYIAFE</sequence>
<protein>
    <recommendedName>
        <fullName evidence="5">DUF4185 domain-containing protein</fullName>
    </recommendedName>
</protein>
<evidence type="ECO:0000313" key="4">
    <source>
        <dbReference type="Proteomes" id="UP000039046"/>
    </source>
</evidence>
<accession>A0A0A1SY07</accession>
<organism evidence="3 4">
    <name type="scientific">[Torrubiella] hemipterigena</name>
    <dbReference type="NCBI Taxonomy" id="1531966"/>
    <lineage>
        <taxon>Eukaryota</taxon>
        <taxon>Fungi</taxon>
        <taxon>Dikarya</taxon>
        <taxon>Ascomycota</taxon>
        <taxon>Pezizomycotina</taxon>
        <taxon>Sordariomycetes</taxon>
        <taxon>Hypocreomycetidae</taxon>
        <taxon>Hypocreales</taxon>
        <taxon>Clavicipitaceae</taxon>
        <taxon>Clavicipitaceae incertae sedis</taxon>
        <taxon>'Torrubiella' clade</taxon>
    </lineage>
</organism>
<proteinExistence type="predicted"/>
<reference evidence="3 4" key="1">
    <citation type="journal article" date="2015" name="Genome Announc.">
        <title>Draft Genome Sequence and Gene Annotation of the Entomopathogenic Fungus Verticillium hemipterigenum.</title>
        <authorList>
            <person name="Horn F."/>
            <person name="Habel A."/>
            <person name="Scharf D.H."/>
            <person name="Dworschak J."/>
            <person name="Brakhage A.A."/>
            <person name="Guthke R."/>
            <person name="Hertweck C."/>
            <person name="Linde J."/>
        </authorList>
    </citation>
    <scope>NUCLEOTIDE SEQUENCE [LARGE SCALE GENOMIC DNA]</scope>
</reference>
<dbReference type="AlphaFoldDB" id="A0A0A1SY07"/>
<evidence type="ECO:0008006" key="5">
    <source>
        <dbReference type="Google" id="ProtNLM"/>
    </source>
</evidence>
<gene>
    <name evidence="3" type="ORF">VHEMI03246</name>
</gene>